<sequence length="157" mass="18915">MKKTMIKRYMPVTILAALLVTILDEIGYSLHWFEITVSIIPWGYITNISFVYGIFAVGTMWIFRFTFGKFWFYFLTNLLIDAILIFPLGRWFERINFYKPVYLEKWQLLLITTAMALILYVYQLWQESIFKTSREENRYAFNKDIEFTAFTKKKSKT</sequence>
<feature type="transmembrane region" description="Helical" evidence="1">
    <location>
        <begin position="70"/>
        <end position="88"/>
    </location>
</feature>
<protein>
    <submittedName>
        <fullName evidence="2">Uncharacterized protein</fullName>
    </submittedName>
</protein>
<keyword evidence="1" id="KW-0472">Membrane</keyword>
<gene>
    <name evidence="2" type="ORF">GK047_13395</name>
</gene>
<feature type="transmembrane region" description="Helical" evidence="1">
    <location>
        <begin position="108"/>
        <end position="125"/>
    </location>
</feature>
<dbReference type="EMBL" id="JAAIKC010000004">
    <property type="protein sequence ID" value="NEW07000.1"/>
    <property type="molecule type" value="Genomic_DNA"/>
</dbReference>
<evidence type="ECO:0000313" key="2">
    <source>
        <dbReference type="EMBL" id="NEW07000.1"/>
    </source>
</evidence>
<feature type="transmembrane region" description="Helical" evidence="1">
    <location>
        <begin position="39"/>
        <end position="63"/>
    </location>
</feature>
<organism evidence="2">
    <name type="scientific">Paenibacillus sp. SYP-B3998</name>
    <dbReference type="NCBI Taxonomy" id="2678564"/>
    <lineage>
        <taxon>Bacteria</taxon>
        <taxon>Bacillati</taxon>
        <taxon>Bacillota</taxon>
        <taxon>Bacilli</taxon>
        <taxon>Bacillales</taxon>
        <taxon>Paenibacillaceae</taxon>
        <taxon>Paenibacillus</taxon>
    </lineage>
</organism>
<proteinExistence type="predicted"/>
<name>A0A6G3ZY32_9BACL</name>
<dbReference type="RefSeq" id="WP_163947127.1">
    <property type="nucleotide sequence ID" value="NZ_JAAIKC010000004.1"/>
</dbReference>
<evidence type="ECO:0000256" key="1">
    <source>
        <dbReference type="SAM" id="Phobius"/>
    </source>
</evidence>
<accession>A0A6G3ZY32</accession>
<keyword evidence="1" id="KW-1133">Transmembrane helix</keyword>
<dbReference type="AlphaFoldDB" id="A0A6G3ZY32"/>
<comment type="caution">
    <text evidence="2">The sequence shown here is derived from an EMBL/GenBank/DDBJ whole genome shotgun (WGS) entry which is preliminary data.</text>
</comment>
<reference evidence="2" key="1">
    <citation type="submission" date="2020-02" db="EMBL/GenBank/DDBJ databases">
        <authorList>
            <person name="Shen X.-R."/>
            <person name="Zhang Y.-X."/>
        </authorList>
    </citation>
    <scope>NUCLEOTIDE SEQUENCE</scope>
    <source>
        <strain evidence="2">SYP-B3998</strain>
    </source>
</reference>
<keyword evidence="1" id="KW-0812">Transmembrane</keyword>